<evidence type="ECO:0000313" key="1">
    <source>
        <dbReference type="EMBL" id="CAG9825781.1"/>
    </source>
</evidence>
<dbReference type="AlphaFoldDB" id="A0A9N9X5U7"/>
<dbReference type="EMBL" id="OU896715">
    <property type="protein sequence ID" value="CAG9825781.1"/>
    <property type="molecule type" value="Genomic_DNA"/>
</dbReference>
<reference evidence="1" key="2">
    <citation type="submission" date="2022-10" db="EMBL/GenBank/DDBJ databases">
        <authorList>
            <consortium name="ENA_rothamsted_submissions"/>
            <consortium name="culmorum"/>
            <person name="King R."/>
        </authorList>
    </citation>
    <scope>NUCLEOTIDE SEQUENCE</scope>
</reference>
<keyword evidence="2" id="KW-1185">Reference proteome</keyword>
<name>A0A9N9X5U7_PHACE</name>
<reference evidence="1" key="1">
    <citation type="submission" date="2022-01" db="EMBL/GenBank/DDBJ databases">
        <authorList>
            <person name="King R."/>
        </authorList>
    </citation>
    <scope>NUCLEOTIDE SEQUENCE</scope>
</reference>
<gene>
    <name evidence="1" type="ORF">PHAECO_LOCUS12878</name>
</gene>
<accession>A0A9N9X5U7</accession>
<dbReference type="OrthoDB" id="6776127at2759"/>
<proteinExistence type="predicted"/>
<dbReference type="Proteomes" id="UP001153737">
    <property type="component" value="Chromosome 9"/>
</dbReference>
<sequence>MFDISPASSEIEGCCEKKLETLTIPGPLVVTFESLNVSKPANRLYGQICPAILPDTGRFIAVNLLPIGEGNDFHLSLPYIPGILGFIAQIVQAPANAIPDFTVPGSFDNTVARLLNGHVFQPNGWNELERTTLLQPGMLYAPETNHDIDASFNRYVARLGIPVSNALDNITMFDLFLYRGESD</sequence>
<evidence type="ECO:0000313" key="2">
    <source>
        <dbReference type="Proteomes" id="UP001153737"/>
    </source>
</evidence>
<protein>
    <submittedName>
        <fullName evidence="1">Uncharacterized protein</fullName>
    </submittedName>
</protein>
<organism evidence="1 2">
    <name type="scientific">Phaedon cochleariae</name>
    <name type="common">Mustard beetle</name>
    <dbReference type="NCBI Taxonomy" id="80249"/>
    <lineage>
        <taxon>Eukaryota</taxon>
        <taxon>Metazoa</taxon>
        <taxon>Ecdysozoa</taxon>
        <taxon>Arthropoda</taxon>
        <taxon>Hexapoda</taxon>
        <taxon>Insecta</taxon>
        <taxon>Pterygota</taxon>
        <taxon>Neoptera</taxon>
        <taxon>Endopterygota</taxon>
        <taxon>Coleoptera</taxon>
        <taxon>Polyphaga</taxon>
        <taxon>Cucujiformia</taxon>
        <taxon>Chrysomeloidea</taxon>
        <taxon>Chrysomelidae</taxon>
        <taxon>Chrysomelinae</taxon>
        <taxon>Chrysomelini</taxon>
        <taxon>Phaedon</taxon>
    </lineage>
</organism>